<dbReference type="Pfam" id="PF18937">
    <property type="entry name" value="DUF5685"/>
    <property type="match status" value="1"/>
</dbReference>
<proteinExistence type="predicted"/>
<dbReference type="InterPro" id="IPR043740">
    <property type="entry name" value="DUF5685"/>
</dbReference>
<name>A0A7V4CP09_FERPE</name>
<accession>A0A7V4CP09</accession>
<comment type="caution">
    <text evidence="1">The sequence shown here is derived from an EMBL/GenBank/DDBJ whole genome shotgun (WGS) entry which is preliminary data.</text>
</comment>
<organism evidence="1">
    <name type="scientific">Fervidobacterium pennivorans</name>
    <dbReference type="NCBI Taxonomy" id="93466"/>
    <lineage>
        <taxon>Bacteria</taxon>
        <taxon>Thermotogati</taxon>
        <taxon>Thermotogota</taxon>
        <taxon>Thermotogae</taxon>
        <taxon>Thermotogales</taxon>
        <taxon>Fervidobacteriaceae</taxon>
        <taxon>Fervidobacterium</taxon>
    </lineage>
</organism>
<dbReference type="EMBL" id="DTBH01000153">
    <property type="protein sequence ID" value="HGQ77716.1"/>
    <property type="molecule type" value="Genomic_DNA"/>
</dbReference>
<dbReference type="AlphaFoldDB" id="A0A7V4CP09"/>
<sequence length="288" mass="34105">MYGRRLYLIFGYVQPLRTELKIREWNEFRKFYCGVCTALKEKSFLSQFFLTYDSVFFSLLLTTLNGTVPVQKKRFCFLTMKSVRYYESDEITLSSLAFLLLLKYKLIDDYTDSKDILRKIFSGITAKVVNIKDKEFTQKFEEKVLKYLKMLSKKEQEKCSSTDETANIFGELVAIFFESVGNFDSDTSFVMKYLGEYLGKWIYVLDAYDDLEKDAKKVNYNPIIEEFKKEWEDSNKDTVIFKNRIKTSIEERLKDYIEEITKAYDLLIEILGSKPPHFNARIQSRFVN</sequence>
<reference evidence="1" key="1">
    <citation type="journal article" date="2020" name="mSystems">
        <title>Genome- and Community-Level Interaction Insights into Carbon Utilization and Element Cycling Functions of Hydrothermarchaeota in Hydrothermal Sediment.</title>
        <authorList>
            <person name="Zhou Z."/>
            <person name="Liu Y."/>
            <person name="Xu W."/>
            <person name="Pan J."/>
            <person name="Luo Z.H."/>
            <person name="Li M."/>
        </authorList>
    </citation>
    <scope>NUCLEOTIDE SEQUENCE [LARGE SCALE GENOMIC DNA]</scope>
    <source>
        <strain evidence="1">SpSt-640</strain>
    </source>
</reference>
<gene>
    <name evidence="1" type="ORF">ENU12_07435</name>
</gene>
<protein>
    <submittedName>
        <fullName evidence="1">Uncharacterized protein</fullName>
    </submittedName>
</protein>
<evidence type="ECO:0000313" key="1">
    <source>
        <dbReference type="EMBL" id="HGQ77716.1"/>
    </source>
</evidence>